<dbReference type="WBParaSite" id="GPUH_0002434201-mRNA-1">
    <property type="protein sequence ID" value="GPUH_0002434201-mRNA-1"/>
    <property type="gene ID" value="GPUH_0002434201"/>
</dbReference>
<accession>A0A183ETM1</accession>
<gene>
    <name evidence="2" type="ORF">GPUH_LOCUS24315</name>
</gene>
<proteinExistence type="predicted"/>
<feature type="region of interest" description="Disordered" evidence="1">
    <location>
        <begin position="98"/>
        <end position="131"/>
    </location>
</feature>
<keyword evidence="3" id="KW-1185">Reference proteome</keyword>
<protein>
    <submittedName>
        <fullName evidence="4">Myosin motor domain-containing protein</fullName>
    </submittedName>
</protein>
<reference evidence="4" key="1">
    <citation type="submission" date="2016-06" db="UniProtKB">
        <authorList>
            <consortium name="WormBaseParasite"/>
        </authorList>
    </citation>
    <scope>IDENTIFICATION</scope>
</reference>
<reference evidence="2 3" key="2">
    <citation type="submission" date="2018-11" db="EMBL/GenBank/DDBJ databases">
        <authorList>
            <consortium name="Pathogen Informatics"/>
        </authorList>
    </citation>
    <scope>NUCLEOTIDE SEQUENCE [LARGE SCALE GENOMIC DNA]</scope>
</reference>
<name>A0A183ETM1_9BILA</name>
<organism evidence="4">
    <name type="scientific">Gongylonema pulchrum</name>
    <dbReference type="NCBI Taxonomy" id="637853"/>
    <lineage>
        <taxon>Eukaryota</taxon>
        <taxon>Metazoa</taxon>
        <taxon>Ecdysozoa</taxon>
        <taxon>Nematoda</taxon>
        <taxon>Chromadorea</taxon>
        <taxon>Rhabditida</taxon>
        <taxon>Spirurina</taxon>
        <taxon>Spiruromorpha</taxon>
        <taxon>Spiruroidea</taxon>
        <taxon>Gongylonematidae</taxon>
        <taxon>Gongylonema</taxon>
    </lineage>
</organism>
<evidence type="ECO:0000313" key="3">
    <source>
        <dbReference type="Proteomes" id="UP000271098"/>
    </source>
</evidence>
<dbReference type="AlphaFoldDB" id="A0A183ETM1"/>
<feature type="compositionally biased region" description="Polar residues" evidence="1">
    <location>
        <begin position="102"/>
        <end position="131"/>
    </location>
</feature>
<evidence type="ECO:0000256" key="1">
    <source>
        <dbReference type="SAM" id="MobiDB-lite"/>
    </source>
</evidence>
<evidence type="ECO:0000313" key="4">
    <source>
        <dbReference type="WBParaSite" id="GPUH_0002434201-mRNA-1"/>
    </source>
</evidence>
<dbReference type="EMBL" id="UYRT01100718">
    <property type="protein sequence ID" value="VDN42679.1"/>
    <property type="molecule type" value="Genomic_DNA"/>
</dbReference>
<sequence length="131" mass="15340">MEKQFNKHHGARERIFHVKDPVYAMVQKYQKNKWVHGIIKRRIGRVVYEVQMGKEILRKRANQLRKRISSGSDRLDSNTLQTMLGTFDIEELGQRTAEVATNPRSVVNSTSDNQQQRTVIQNSYPRRSSRS</sequence>
<dbReference type="Proteomes" id="UP000271098">
    <property type="component" value="Unassembled WGS sequence"/>
</dbReference>
<dbReference type="OrthoDB" id="5877429at2759"/>
<evidence type="ECO:0000313" key="2">
    <source>
        <dbReference type="EMBL" id="VDN42679.1"/>
    </source>
</evidence>